<evidence type="ECO:0000259" key="1">
    <source>
        <dbReference type="Pfam" id="PF13966"/>
    </source>
</evidence>
<dbReference type="Proteomes" id="UP000017836">
    <property type="component" value="Unassembled WGS sequence"/>
</dbReference>
<dbReference type="InterPro" id="IPR026960">
    <property type="entry name" value="RVT-Znf"/>
</dbReference>
<proteinExistence type="predicted"/>
<dbReference type="STRING" id="13333.W1NSZ3"/>
<gene>
    <name evidence="2" type="ORF">AMTR_s00120p00040260</name>
</gene>
<keyword evidence="3" id="KW-1185">Reference proteome</keyword>
<accession>W1NSZ3</accession>
<reference evidence="3" key="1">
    <citation type="journal article" date="2013" name="Science">
        <title>The Amborella genome and the evolution of flowering plants.</title>
        <authorList>
            <consortium name="Amborella Genome Project"/>
        </authorList>
    </citation>
    <scope>NUCLEOTIDE SEQUENCE [LARGE SCALE GENOMIC DNA]</scope>
</reference>
<name>W1NSZ3_AMBTC</name>
<feature type="domain" description="Reverse transcriptase zinc-binding" evidence="1">
    <location>
        <begin position="36"/>
        <end position="118"/>
    </location>
</feature>
<evidence type="ECO:0000313" key="3">
    <source>
        <dbReference type="Proteomes" id="UP000017836"/>
    </source>
</evidence>
<dbReference type="Pfam" id="PF13966">
    <property type="entry name" value="zf-RVT"/>
    <property type="match status" value="1"/>
</dbReference>
<dbReference type="HOGENOM" id="CLU_1878227_0_0_1"/>
<evidence type="ECO:0000313" key="2">
    <source>
        <dbReference type="EMBL" id="ERM98010.1"/>
    </source>
</evidence>
<dbReference type="EMBL" id="KI395590">
    <property type="protein sequence ID" value="ERM98010.1"/>
    <property type="molecule type" value="Genomic_DNA"/>
</dbReference>
<dbReference type="AlphaFoldDB" id="W1NSZ3"/>
<dbReference type="Gramene" id="ERM98010">
    <property type="protein sequence ID" value="ERM98010"/>
    <property type="gene ID" value="AMTR_s00120p00040260"/>
</dbReference>
<organism evidence="2 3">
    <name type="scientific">Amborella trichopoda</name>
    <dbReference type="NCBI Taxonomy" id="13333"/>
    <lineage>
        <taxon>Eukaryota</taxon>
        <taxon>Viridiplantae</taxon>
        <taxon>Streptophyta</taxon>
        <taxon>Embryophyta</taxon>
        <taxon>Tracheophyta</taxon>
        <taxon>Spermatophyta</taxon>
        <taxon>Magnoliopsida</taxon>
        <taxon>Amborellales</taxon>
        <taxon>Amborellaceae</taxon>
        <taxon>Amborella</taxon>
    </lineage>
</organism>
<sequence length="136" mass="16057">MEQQFLELMEALHEVYYYPFRRDRLVWTPTTNGALSVAALYEILCHDCLFNVNCKATTFWKCKAMHRVKAFMWLLGLRRPLVIDQLCKRGMIIRSMCLLCKRDEEVIDHFFLQCPLMKFGTRSLKQRVSPGPLIPL</sequence>
<protein>
    <recommendedName>
        <fullName evidence="1">Reverse transcriptase zinc-binding domain-containing protein</fullName>
    </recommendedName>
</protein>